<reference evidence="6 7" key="1">
    <citation type="submission" date="2017-04" db="EMBL/GenBank/DDBJ databases">
        <title>Novel microbial lineages endemic to geothermal iron-oxide mats fill important gaps in the evolutionary history of Archaea.</title>
        <authorList>
            <person name="Jay Z.J."/>
            <person name="Beam J.P."/>
            <person name="Dlakic M."/>
            <person name="Rusch D.B."/>
            <person name="Kozubal M.A."/>
            <person name="Inskeep W.P."/>
        </authorList>
    </citation>
    <scope>NUCLEOTIDE SEQUENCE [LARGE SCALE GENOMIC DNA]</scope>
    <source>
        <strain evidence="6">OSP_D</strain>
    </source>
</reference>
<evidence type="ECO:0000256" key="1">
    <source>
        <dbReference type="ARBA" id="ARBA00004370"/>
    </source>
</evidence>
<accession>A0A2R6A6Q1</accession>
<comment type="subcellular location">
    <subcellularLocation>
        <location evidence="1">Membrane</location>
    </subcellularLocation>
</comment>
<dbReference type="GO" id="GO:0008233">
    <property type="term" value="F:peptidase activity"/>
    <property type="evidence" value="ECO:0007669"/>
    <property type="project" value="InterPro"/>
</dbReference>
<dbReference type="Proteomes" id="UP000240322">
    <property type="component" value="Unassembled WGS sequence"/>
</dbReference>
<feature type="transmembrane region" description="Helical" evidence="5">
    <location>
        <begin position="132"/>
        <end position="158"/>
    </location>
</feature>
<dbReference type="InterPro" id="IPR001733">
    <property type="entry name" value="Peptidase_S26B"/>
</dbReference>
<dbReference type="NCBIfam" id="TIGR02228">
    <property type="entry name" value="sigpep_I_arch"/>
    <property type="match status" value="1"/>
</dbReference>
<dbReference type="CDD" id="cd06462">
    <property type="entry name" value="Peptidase_S24_S26"/>
    <property type="match status" value="1"/>
</dbReference>
<keyword evidence="2 5" id="KW-0812">Transmembrane</keyword>
<evidence type="ECO:0000256" key="5">
    <source>
        <dbReference type="SAM" id="Phobius"/>
    </source>
</evidence>
<dbReference type="AlphaFoldDB" id="A0A2R6A6Q1"/>
<keyword evidence="4 5" id="KW-0472">Membrane</keyword>
<name>A0A2R6A6Q1_9ARCH</name>
<evidence type="ECO:0000256" key="4">
    <source>
        <dbReference type="ARBA" id="ARBA00023136"/>
    </source>
</evidence>
<dbReference type="GO" id="GO:0006465">
    <property type="term" value="P:signal peptide processing"/>
    <property type="evidence" value="ECO:0007669"/>
    <property type="project" value="InterPro"/>
</dbReference>
<organism evidence="6 7">
    <name type="scientific">Candidatus Marsarchaeota G2 archaeon OSP_D</name>
    <dbReference type="NCBI Taxonomy" id="1978157"/>
    <lineage>
        <taxon>Archaea</taxon>
        <taxon>Candidatus Marsarchaeota</taxon>
        <taxon>Candidatus Marsarchaeota group 2</taxon>
    </lineage>
</organism>
<dbReference type="GO" id="GO:0016020">
    <property type="term" value="C:membrane"/>
    <property type="evidence" value="ECO:0007669"/>
    <property type="project" value="UniProtKB-SubCell"/>
</dbReference>
<evidence type="ECO:0000313" key="6">
    <source>
        <dbReference type="EMBL" id="PSN82152.1"/>
    </source>
</evidence>
<dbReference type="InterPro" id="IPR036286">
    <property type="entry name" value="LexA/Signal_pep-like_sf"/>
</dbReference>
<dbReference type="EMBL" id="NEXE01000384">
    <property type="protein sequence ID" value="PSN82152.1"/>
    <property type="molecule type" value="Genomic_DNA"/>
</dbReference>
<evidence type="ECO:0000256" key="3">
    <source>
        <dbReference type="ARBA" id="ARBA00022989"/>
    </source>
</evidence>
<dbReference type="SUPFAM" id="SSF51306">
    <property type="entry name" value="LexA/Signal peptidase"/>
    <property type="match status" value="1"/>
</dbReference>
<keyword evidence="3 5" id="KW-1133">Transmembrane helix</keyword>
<gene>
    <name evidence="6" type="ORF">B9Q03_14545</name>
</gene>
<evidence type="ECO:0000256" key="2">
    <source>
        <dbReference type="ARBA" id="ARBA00022692"/>
    </source>
</evidence>
<protein>
    <submittedName>
        <fullName evidence="6">Signal peptidase I</fullName>
    </submittedName>
</protein>
<evidence type="ECO:0000313" key="7">
    <source>
        <dbReference type="Proteomes" id="UP000240322"/>
    </source>
</evidence>
<proteinExistence type="predicted"/>
<sequence>MRTALKSLTVALIALLLICPPLLLHTSVYPVAVVQGNSMFPVLQNGELVIFRGINTENIPNGTIIVAVEGGAPANFLNYLVRPVIIHEVFSRIVNQYGRVYYQTKGVNNPYPDPFLIPASNVLGTPVFAVPYLGFLFLFVSSSEGLVFLIGVLTVYYIESYERAKNKEKAARLRFLIPFVFLNFEKKLSNEALLRITQLAEHCEELASFGDPTALWLYSNLRKKWEYRIVKCEKHGDDAAEFFGKDVLTLRICVKEAEQALRFLESQQLQSRQVL</sequence>
<comment type="caution">
    <text evidence="6">The sequence shown here is derived from an EMBL/GenBank/DDBJ whole genome shotgun (WGS) entry which is preliminary data.</text>
</comment>